<evidence type="ECO:0000313" key="1">
    <source>
        <dbReference type="EMBL" id="RUS87403.1"/>
    </source>
</evidence>
<dbReference type="OrthoDB" id="6101264at2759"/>
<organism evidence="1 2">
    <name type="scientific">Elysia chlorotica</name>
    <name type="common">Eastern emerald elysia</name>
    <name type="synonym">Sea slug</name>
    <dbReference type="NCBI Taxonomy" id="188477"/>
    <lineage>
        <taxon>Eukaryota</taxon>
        <taxon>Metazoa</taxon>
        <taxon>Spiralia</taxon>
        <taxon>Lophotrochozoa</taxon>
        <taxon>Mollusca</taxon>
        <taxon>Gastropoda</taxon>
        <taxon>Heterobranchia</taxon>
        <taxon>Euthyneura</taxon>
        <taxon>Panpulmonata</taxon>
        <taxon>Sacoglossa</taxon>
        <taxon>Placobranchoidea</taxon>
        <taxon>Plakobranchidae</taxon>
        <taxon>Elysia</taxon>
    </lineage>
</organism>
<comment type="caution">
    <text evidence="1">The sequence shown here is derived from an EMBL/GenBank/DDBJ whole genome shotgun (WGS) entry which is preliminary data.</text>
</comment>
<dbReference type="AlphaFoldDB" id="A0A3S1BMZ6"/>
<dbReference type="EMBL" id="RQTK01000112">
    <property type="protein sequence ID" value="RUS87403.1"/>
    <property type="molecule type" value="Genomic_DNA"/>
</dbReference>
<evidence type="ECO:0000313" key="2">
    <source>
        <dbReference type="Proteomes" id="UP000271974"/>
    </source>
</evidence>
<name>A0A3S1BMZ6_ELYCH</name>
<dbReference type="Proteomes" id="UP000271974">
    <property type="component" value="Unassembled WGS sequence"/>
</dbReference>
<protein>
    <submittedName>
        <fullName evidence="1">Uncharacterized protein</fullName>
    </submittedName>
</protein>
<keyword evidence="2" id="KW-1185">Reference proteome</keyword>
<sequence>MDKSIILHFFVFTLVRVDSLRTSKPKQTTMNSLKFTVTLAVVALLAYSTNASPCTDTCSGQCGFAQQACELTGLLGGLCKTQATVCNTACGAVCNCVDTCGATCGQQLAECRGDGNNPLSLVTCGFSFSACNALCNTQCGFTTVAGVVDTLAGSFAGAK</sequence>
<proteinExistence type="predicted"/>
<gene>
    <name evidence="1" type="ORF">EGW08_004857</name>
</gene>
<accession>A0A3S1BMZ6</accession>
<reference evidence="1 2" key="1">
    <citation type="submission" date="2019-01" db="EMBL/GenBank/DDBJ databases">
        <title>A draft genome assembly of the solar-powered sea slug Elysia chlorotica.</title>
        <authorList>
            <person name="Cai H."/>
            <person name="Li Q."/>
            <person name="Fang X."/>
            <person name="Li J."/>
            <person name="Curtis N.E."/>
            <person name="Altenburger A."/>
            <person name="Shibata T."/>
            <person name="Feng M."/>
            <person name="Maeda T."/>
            <person name="Schwartz J.A."/>
            <person name="Shigenobu S."/>
            <person name="Lundholm N."/>
            <person name="Nishiyama T."/>
            <person name="Yang H."/>
            <person name="Hasebe M."/>
            <person name="Li S."/>
            <person name="Pierce S.K."/>
            <person name="Wang J."/>
        </authorList>
    </citation>
    <scope>NUCLEOTIDE SEQUENCE [LARGE SCALE GENOMIC DNA]</scope>
    <source>
        <strain evidence="1">EC2010</strain>
        <tissue evidence="1">Whole organism of an adult</tissue>
    </source>
</reference>